<dbReference type="Gene3D" id="3.30.70.1430">
    <property type="entry name" value="Multidrug efflux transporter AcrB pore domain"/>
    <property type="match status" value="2"/>
</dbReference>
<feature type="transmembrane region" description="Helical" evidence="1">
    <location>
        <begin position="884"/>
        <end position="904"/>
    </location>
</feature>
<feature type="transmembrane region" description="Helical" evidence="1">
    <location>
        <begin position="987"/>
        <end position="1013"/>
    </location>
</feature>
<dbReference type="InterPro" id="IPR001036">
    <property type="entry name" value="Acrflvin-R"/>
</dbReference>
<dbReference type="GO" id="GO:0005886">
    <property type="term" value="C:plasma membrane"/>
    <property type="evidence" value="ECO:0007669"/>
    <property type="project" value="TreeGrafter"/>
</dbReference>
<dbReference type="SUPFAM" id="SSF82866">
    <property type="entry name" value="Multidrug efflux transporter AcrB transmembrane domain"/>
    <property type="match status" value="2"/>
</dbReference>
<evidence type="ECO:0000313" key="2">
    <source>
        <dbReference type="EMBL" id="EEG76833.1"/>
    </source>
</evidence>
<gene>
    <name evidence="2" type="ORF">DealDRAFT_2281</name>
</gene>
<keyword evidence="1" id="KW-0812">Transmembrane</keyword>
<dbReference type="STRING" id="555088.DealDRAFT_2281"/>
<dbReference type="OrthoDB" id="9757876at2"/>
<feature type="transmembrane region" description="Helical" evidence="1">
    <location>
        <begin position="527"/>
        <end position="547"/>
    </location>
</feature>
<dbReference type="SUPFAM" id="SSF82714">
    <property type="entry name" value="Multidrug efflux transporter AcrB TolC docking domain, DN and DC subdomains"/>
    <property type="match status" value="2"/>
</dbReference>
<evidence type="ECO:0000256" key="1">
    <source>
        <dbReference type="SAM" id="Phobius"/>
    </source>
</evidence>
<proteinExistence type="predicted"/>
<feature type="transmembrane region" description="Helical" evidence="1">
    <location>
        <begin position="461"/>
        <end position="483"/>
    </location>
</feature>
<dbReference type="SUPFAM" id="SSF82693">
    <property type="entry name" value="Multidrug efflux transporter AcrB pore domain, PN1, PN2, PC1 and PC2 subdomains"/>
    <property type="match status" value="3"/>
</dbReference>
<name>C0GIH2_DETAL</name>
<dbReference type="Pfam" id="PF00873">
    <property type="entry name" value="ACR_tran"/>
    <property type="match status" value="1"/>
</dbReference>
<feature type="transmembrane region" description="Helical" evidence="1">
    <location>
        <begin position="910"/>
        <end position="935"/>
    </location>
</feature>
<accession>C0GIH2</accession>
<organism evidence="2 3">
    <name type="scientific">Dethiobacter alkaliphilus AHT 1</name>
    <dbReference type="NCBI Taxonomy" id="555088"/>
    <lineage>
        <taxon>Bacteria</taxon>
        <taxon>Bacillati</taxon>
        <taxon>Bacillota</taxon>
        <taxon>Dethiobacteria</taxon>
        <taxon>Dethiobacterales</taxon>
        <taxon>Dethiobacteraceae</taxon>
        <taxon>Dethiobacter</taxon>
    </lineage>
</organism>
<keyword evidence="1" id="KW-0472">Membrane</keyword>
<feature type="transmembrane region" description="Helical" evidence="1">
    <location>
        <begin position="358"/>
        <end position="378"/>
    </location>
</feature>
<dbReference type="PANTHER" id="PTHR32063:SF0">
    <property type="entry name" value="SWARMING MOTILITY PROTEIN SWRC"/>
    <property type="match status" value="1"/>
</dbReference>
<feature type="transmembrane region" description="Helical" evidence="1">
    <location>
        <begin position="12"/>
        <end position="32"/>
    </location>
</feature>
<reference evidence="2 3" key="1">
    <citation type="submission" date="2009-02" db="EMBL/GenBank/DDBJ databases">
        <title>Sequencing of the draft genome and assembly of Dethiobacter alkaliphilus AHT 1.</title>
        <authorList>
            <consortium name="US DOE Joint Genome Institute (JGI-PGF)"/>
            <person name="Lucas S."/>
            <person name="Copeland A."/>
            <person name="Lapidus A."/>
            <person name="Glavina del Rio T."/>
            <person name="Dalin E."/>
            <person name="Tice H."/>
            <person name="Bruce D."/>
            <person name="Goodwin L."/>
            <person name="Pitluck S."/>
            <person name="Larimer F."/>
            <person name="Land M.L."/>
            <person name="Hauser L."/>
            <person name="Muyzer G."/>
        </authorList>
    </citation>
    <scope>NUCLEOTIDE SEQUENCE [LARGE SCALE GENOMIC DNA]</scope>
    <source>
        <strain evidence="2 3">AHT 1</strain>
    </source>
</reference>
<feature type="transmembrane region" description="Helical" evidence="1">
    <location>
        <begin position="956"/>
        <end position="975"/>
    </location>
</feature>
<protein>
    <submittedName>
        <fullName evidence="2">Acriflavin resistance protein</fullName>
    </submittedName>
</protein>
<dbReference type="AlphaFoldDB" id="C0GIH2"/>
<feature type="transmembrane region" description="Helical" evidence="1">
    <location>
        <begin position="332"/>
        <end position="351"/>
    </location>
</feature>
<dbReference type="InterPro" id="IPR027463">
    <property type="entry name" value="AcrB_DN_DC_subdom"/>
</dbReference>
<dbReference type="Gene3D" id="3.30.70.1320">
    <property type="entry name" value="Multidrug efflux transporter AcrB pore domain like"/>
    <property type="match status" value="1"/>
</dbReference>
<dbReference type="RefSeq" id="WP_008517525.1">
    <property type="nucleotide sequence ID" value="NZ_ACJM01000012.1"/>
</dbReference>
<feature type="transmembrane region" description="Helical" evidence="1">
    <location>
        <begin position="384"/>
        <end position="409"/>
    </location>
</feature>
<dbReference type="eggNOG" id="COG0841">
    <property type="taxonomic scope" value="Bacteria"/>
</dbReference>
<dbReference type="Proteomes" id="UP000006443">
    <property type="component" value="Unassembled WGS sequence"/>
</dbReference>
<dbReference type="Gene3D" id="3.30.70.1440">
    <property type="entry name" value="Multidrug efflux transporter AcrB pore domain"/>
    <property type="match status" value="1"/>
</dbReference>
<sequence>MNLPSLAIRRPIAVLMAVCIVLVLGGFAFLNLPVDLLPEMEFPVIAVVTGYDGAAPEEVENMVTRPLEQILATVPGVERISSTSSQGNSVVVLQFNWGSDMDFRALDVRERVDRVVGYLPDDVDSPLMVQADPSMMPVVSIAITGDMGPADLKRLAEDTVQPRLERIDGVASVDVIGGIEREIRVVADPARLAAYGLTLDQLGQIFRMENLNVSAGTLAEGGQELQVRTLGQFSSLSDLENLVLHSSERGTVYLRDVAEVQDTHSEQEQLLRLNGTPGVGLNVSKQSDANTVTVAGRIDSALQELSGELPTGSEAAILFNQADFINDSIGDVLSIGLAGAVLAVFILFMFLRNVRSTLVIGLAIPVSIISTFVLMFFNNLTLNLITLGGLALGIGMMVDNAIVILENIFRLRQEGMEAKEAAAVGSNEVADAIIAATLTTVVVFLPVIFVEGIASQIFSSMAWTVSFALFASLAVALTIIPLLSSRLLQVSVNNNEGKLSAAFERGFKRVESVYGRLLRWAMTRRKIVIGVMLLAFAGSVALVPWVGTEFIPGMDDGWLTVSVRLPDGATLNETEALTARAEERLEAIPEVDYVFSTVGAAGGSMGFSGGGAANRSSVDVRLTPLDQRRLDNDQVADEVRQALKTLPGAEITVQASQGMSMGGSGVPVDIMVKGDSLETLRHLTEEIRLIVEGVEGTREAATSFDRGWPELQVTVDREKAAAYGLQSITVANTLRTALSGQVVTRFRTGSQELDVRLFVPEEMRQSISMLQDIEVVNPAGSRIPLGEVADFARATGPVSISRDDQVRSARVTAQLAGRALGPVMADIQRQLDNMELPSGYSIEYAGEQELMADSFDSLWMALALAVLLVYMIMAAQFESLLHPFIIMFALPQTFIGVVLALVITGRTLNVPAFIGVIMLAGIVVNNAIVLVDYINKLRERGLSTREAIYQAGPIRLRPILMTTLTTILGMFPLALGIGSGSETSAPLATVVIGGLAASTVLTLVVVPVIYSLLEDMGTRFFKKKKSAPGEVSA</sequence>
<keyword evidence="3" id="KW-1185">Reference proteome</keyword>
<dbReference type="Gene3D" id="3.30.2090.10">
    <property type="entry name" value="Multidrug efflux transporter AcrB TolC docking domain, DN and DC subdomains"/>
    <property type="match status" value="2"/>
</dbReference>
<keyword evidence="1" id="KW-1133">Transmembrane helix</keyword>
<feature type="transmembrane region" description="Helical" evidence="1">
    <location>
        <begin position="429"/>
        <end position="449"/>
    </location>
</feature>
<dbReference type="GO" id="GO:0042910">
    <property type="term" value="F:xenobiotic transmembrane transporter activity"/>
    <property type="evidence" value="ECO:0007669"/>
    <property type="project" value="TreeGrafter"/>
</dbReference>
<dbReference type="Gene3D" id="1.20.1640.10">
    <property type="entry name" value="Multidrug efflux transporter AcrB transmembrane domain"/>
    <property type="match status" value="2"/>
</dbReference>
<dbReference type="PANTHER" id="PTHR32063">
    <property type="match status" value="1"/>
</dbReference>
<dbReference type="EMBL" id="ACJM01000012">
    <property type="protein sequence ID" value="EEG76833.1"/>
    <property type="molecule type" value="Genomic_DNA"/>
</dbReference>
<evidence type="ECO:0000313" key="3">
    <source>
        <dbReference type="Proteomes" id="UP000006443"/>
    </source>
</evidence>
<feature type="transmembrane region" description="Helical" evidence="1">
    <location>
        <begin position="858"/>
        <end position="877"/>
    </location>
</feature>
<comment type="caution">
    <text evidence="2">The sequence shown here is derived from an EMBL/GenBank/DDBJ whole genome shotgun (WGS) entry which is preliminary data.</text>
</comment>
<dbReference type="PRINTS" id="PR00702">
    <property type="entry name" value="ACRIFLAVINRP"/>
</dbReference>